<accession>A0A0E9RCR5</accession>
<name>A0A0E9RCR5_ANGAN</name>
<organism evidence="1">
    <name type="scientific">Anguilla anguilla</name>
    <name type="common">European freshwater eel</name>
    <name type="synonym">Muraena anguilla</name>
    <dbReference type="NCBI Taxonomy" id="7936"/>
    <lineage>
        <taxon>Eukaryota</taxon>
        <taxon>Metazoa</taxon>
        <taxon>Chordata</taxon>
        <taxon>Craniata</taxon>
        <taxon>Vertebrata</taxon>
        <taxon>Euteleostomi</taxon>
        <taxon>Actinopterygii</taxon>
        <taxon>Neopterygii</taxon>
        <taxon>Teleostei</taxon>
        <taxon>Anguilliformes</taxon>
        <taxon>Anguillidae</taxon>
        <taxon>Anguilla</taxon>
    </lineage>
</organism>
<protein>
    <submittedName>
        <fullName evidence="1">Uncharacterized protein</fullName>
    </submittedName>
</protein>
<reference evidence="1" key="1">
    <citation type="submission" date="2014-11" db="EMBL/GenBank/DDBJ databases">
        <authorList>
            <person name="Amaro Gonzalez C."/>
        </authorList>
    </citation>
    <scope>NUCLEOTIDE SEQUENCE</scope>
</reference>
<proteinExistence type="predicted"/>
<evidence type="ECO:0000313" key="1">
    <source>
        <dbReference type="EMBL" id="JAH26250.1"/>
    </source>
</evidence>
<dbReference type="AlphaFoldDB" id="A0A0E9RCR5"/>
<reference evidence="1" key="2">
    <citation type="journal article" date="2015" name="Fish Shellfish Immunol.">
        <title>Early steps in the European eel (Anguilla anguilla)-Vibrio vulnificus interaction in the gills: Role of the RtxA13 toxin.</title>
        <authorList>
            <person name="Callol A."/>
            <person name="Pajuelo D."/>
            <person name="Ebbesson L."/>
            <person name="Teles M."/>
            <person name="MacKenzie S."/>
            <person name="Amaro C."/>
        </authorList>
    </citation>
    <scope>NUCLEOTIDE SEQUENCE</scope>
</reference>
<dbReference type="EMBL" id="GBXM01082327">
    <property type="protein sequence ID" value="JAH26250.1"/>
    <property type="molecule type" value="Transcribed_RNA"/>
</dbReference>
<sequence>MIFLCRLVFQRQDDTRISSNISPPTLHSAKQQTGKINKILPIKRLQYTEWPVQIFITQGAIIRGNFGRMNLLK</sequence>